<sequence length="193" mass="21145">MIMGLPAMASVITRLTRTGKEEEKEAATAKVNSEMADLRVFARVLGFLKLAEVLVSIICLALLRNYGLSFGGEYAADESGKLISGGSFADRYLTGTITLGGFLIISLGLLISYIWGEAGTYQRFLELLYNFVAMIMFFVSGALVLQYYTSDYIYPIHQAYAGVGKTFGALLLVNGVLYLLDFVTAYRTEYNAA</sequence>
<evidence type="ECO:0000313" key="3">
    <source>
        <dbReference type="Proteomes" id="UP001187531"/>
    </source>
</evidence>
<keyword evidence="1" id="KW-1133">Transmembrane helix</keyword>
<proteinExistence type="predicted"/>
<dbReference type="PANTHER" id="PTHR36692:SF3">
    <property type="entry name" value="PROTEIN SNAKESKIN"/>
    <property type="match status" value="1"/>
</dbReference>
<protein>
    <recommendedName>
        <fullName evidence="4">Protein snakeskin</fullName>
    </recommendedName>
</protein>
<comment type="caution">
    <text evidence="2">The sequence shown here is derived from an EMBL/GenBank/DDBJ whole genome shotgun (WGS) entry which is preliminary data.</text>
</comment>
<feature type="transmembrane region" description="Helical" evidence="1">
    <location>
        <begin position="40"/>
        <end position="63"/>
    </location>
</feature>
<feature type="transmembrane region" description="Helical" evidence="1">
    <location>
        <begin position="127"/>
        <end position="148"/>
    </location>
</feature>
<reference evidence="2" key="1">
    <citation type="submission" date="2023-07" db="EMBL/GenBank/DDBJ databases">
        <title>Chromosome-level genome assembly of Artemia franciscana.</title>
        <authorList>
            <person name="Jo E."/>
        </authorList>
    </citation>
    <scope>NUCLEOTIDE SEQUENCE</scope>
    <source>
        <tissue evidence="2">Whole body</tissue>
    </source>
</reference>
<feature type="transmembrane region" description="Helical" evidence="1">
    <location>
        <begin position="160"/>
        <end position="180"/>
    </location>
</feature>
<accession>A0AA88I2K3</accession>
<feature type="transmembrane region" description="Helical" evidence="1">
    <location>
        <begin position="92"/>
        <end position="115"/>
    </location>
</feature>
<keyword evidence="1" id="KW-0812">Transmembrane</keyword>
<evidence type="ECO:0000256" key="1">
    <source>
        <dbReference type="SAM" id="Phobius"/>
    </source>
</evidence>
<dbReference type="Proteomes" id="UP001187531">
    <property type="component" value="Unassembled WGS sequence"/>
</dbReference>
<name>A0AA88I2K3_ARTSF</name>
<dbReference type="AlphaFoldDB" id="A0AA88I2K3"/>
<evidence type="ECO:0008006" key="4">
    <source>
        <dbReference type="Google" id="ProtNLM"/>
    </source>
</evidence>
<dbReference type="GO" id="GO:0005886">
    <property type="term" value="C:plasma membrane"/>
    <property type="evidence" value="ECO:0007669"/>
    <property type="project" value="TreeGrafter"/>
</dbReference>
<evidence type="ECO:0000313" key="2">
    <source>
        <dbReference type="EMBL" id="KAK2722770.1"/>
    </source>
</evidence>
<keyword evidence="3" id="KW-1185">Reference proteome</keyword>
<keyword evidence="1" id="KW-0472">Membrane</keyword>
<organism evidence="2 3">
    <name type="scientific">Artemia franciscana</name>
    <name type="common">Brine shrimp</name>
    <name type="synonym">Artemia sanfranciscana</name>
    <dbReference type="NCBI Taxonomy" id="6661"/>
    <lineage>
        <taxon>Eukaryota</taxon>
        <taxon>Metazoa</taxon>
        <taxon>Ecdysozoa</taxon>
        <taxon>Arthropoda</taxon>
        <taxon>Crustacea</taxon>
        <taxon>Branchiopoda</taxon>
        <taxon>Anostraca</taxon>
        <taxon>Artemiidae</taxon>
        <taxon>Artemia</taxon>
    </lineage>
</organism>
<dbReference type="EMBL" id="JAVRJZ010000005">
    <property type="protein sequence ID" value="KAK2722770.1"/>
    <property type="molecule type" value="Genomic_DNA"/>
</dbReference>
<dbReference type="InterPro" id="IPR038976">
    <property type="entry name" value="Ssk"/>
</dbReference>
<dbReference type="GO" id="GO:0019991">
    <property type="term" value="P:septate junction assembly"/>
    <property type="evidence" value="ECO:0007669"/>
    <property type="project" value="InterPro"/>
</dbReference>
<dbReference type="PANTHER" id="PTHR36692">
    <property type="entry name" value="PROTEIN SNAKESKIN"/>
    <property type="match status" value="1"/>
</dbReference>
<gene>
    <name evidence="2" type="ORF">QYM36_003087</name>
</gene>